<keyword evidence="1" id="KW-1185">Reference proteome</keyword>
<name>A0A915IUY6_ROMCU</name>
<dbReference type="AlphaFoldDB" id="A0A915IUY6"/>
<proteinExistence type="predicted"/>
<protein>
    <submittedName>
        <fullName evidence="2">Uncharacterized protein</fullName>
    </submittedName>
</protein>
<organism evidence="1 2">
    <name type="scientific">Romanomermis culicivorax</name>
    <name type="common">Nematode worm</name>
    <dbReference type="NCBI Taxonomy" id="13658"/>
    <lineage>
        <taxon>Eukaryota</taxon>
        <taxon>Metazoa</taxon>
        <taxon>Ecdysozoa</taxon>
        <taxon>Nematoda</taxon>
        <taxon>Enoplea</taxon>
        <taxon>Dorylaimia</taxon>
        <taxon>Mermithida</taxon>
        <taxon>Mermithoidea</taxon>
        <taxon>Mermithidae</taxon>
        <taxon>Romanomermis</taxon>
    </lineage>
</organism>
<reference evidence="2" key="1">
    <citation type="submission" date="2022-11" db="UniProtKB">
        <authorList>
            <consortium name="WormBaseParasite"/>
        </authorList>
    </citation>
    <scope>IDENTIFICATION</scope>
</reference>
<accession>A0A915IUY6</accession>
<evidence type="ECO:0000313" key="1">
    <source>
        <dbReference type="Proteomes" id="UP000887565"/>
    </source>
</evidence>
<dbReference type="WBParaSite" id="nRc.2.0.1.t17204-RA">
    <property type="protein sequence ID" value="nRc.2.0.1.t17204-RA"/>
    <property type="gene ID" value="nRc.2.0.1.g17204"/>
</dbReference>
<sequence length="69" mass="7284">MSSNDAFELLFSSLIIDSDGVSGRSPRGVNADVEFTECVSSSISLFGLLKFALSCRILTIGANGPVEKN</sequence>
<evidence type="ECO:0000313" key="2">
    <source>
        <dbReference type="WBParaSite" id="nRc.2.0.1.t17204-RA"/>
    </source>
</evidence>
<dbReference type="Proteomes" id="UP000887565">
    <property type="component" value="Unplaced"/>
</dbReference>